<feature type="compositionally biased region" description="Low complexity" evidence="1">
    <location>
        <begin position="109"/>
        <end position="124"/>
    </location>
</feature>
<feature type="region of interest" description="Disordered" evidence="1">
    <location>
        <begin position="1"/>
        <end position="180"/>
    </location>
</feature>
<evidence type="ECO:0000256" key="1">
    <source>
        <dbReference type="SAM" id="MobiDB-lite"/>
    </source>
</evidence>
<dbReference type="RefSeq" id="WP_038081565.1">
    <property type="nucleotide sequence ID" value="NZ_JHEG04000001.1"/>
</dbReference>
<evidence type="ECO:0000313" key="3">
    <source>
        <dbReference type="Proteomes" id="UP000029738"/>
    </source>
</evidence>
<accession>A0A8S9T2D5</accession>
<comment type="caution">
    <text evidence="2">The sequence shown here is derived from an EMBL/GenBank/DDBJ whole genome shotgun (WGS) entry which is preliminary data.</text>
</comment>
<feature type="compositionally biased region" description="Polar residues" evidence="1">
    <location>
        <begin position="85"/>
        <end position="98"/>
    </location>
</feature>
<gene>
    <name evidence="2" type="ORF">DA73_0400015845</name>
</gene>
<reference evidence="2" key="1">
    <citation type="journal article" date="2015" name="Genome Announc.">
        <title>Draft Genome Sequence of Tolypothrix boutellei Strain VB521301.</title>
        <authorList>
            <person name="Chandrababunaidu M.M."/>
            <person name="Singh D."/>
            <person name="Sen D."/>
            <person name="Bhan S."/>
            <person name="Das S."/>
            <person name="Gupta A."/>
            <person name="Adhikary S.P."/>
            <person name="Tripathy S."/>
        </authorList>
    </citation>
    <scope>NUCLEOTIDE SEQUENCE</scope>
    <source>
        <strain evidence="2">VB521301</strain>
    </source>
</reference>
<keyword evidence="3" id="KW-1185">Reference proteome</keyword>
<evidence type="ECO:0000313" key="2">
    <source>
        <dbReference type="EMBL" id="KAF3886791.1"/>
    </source>
</evidence>
<organism evidence="2 3">
    <name type="scientific">Tolypothrix bouteillei VB521301</name>
    <dbReference type="NCBI Taxonomy" id="1479485"/>
    <lineage>
        <taxon>Bacteria</taxon>
        <taxon>Bacillati</taxon>
        <taxon>Cyanobacteriota</taxon>
        <taxon>Cyanophyceae</taxon>
        <taxon>Nostocales</taxon>
        <taxon>Tolypothrichaceae</taxon>
        <taxon>Tolypothrix</taxon>
    </lineage>
</organism>
<dbReference type="EMBL" id="JHEG04000001">
    <property type="protein sequence ID" value="KAF3886791.1"/>
    <property type="molecule type" value="Genomic_DNA"/>
</dbReference>
<sequence>MATENTSTQSTSSSGFSQSPFGRLGDAVGTENLPNFPGNGGTQSSSEGGNQFAGGGTPVSPFDQIRYNIDQAIYNAFPPGGGTPDANTSIDTSTLNPFNQPPGGGSPSSGGTSTGSTEGLSFGGYNPFDPGFGSSIGNQVTLSSNGSNSSSQGGFSSSNQDGFGGGDSTQADSPFASNPQANQIDTTRAELSNFVTAQINSGDTSSIADGISSTVSGLVTSLTNNTPASTVAEEPVLVTEAVTSPEENVIIPTAEVSGLDSITNQSDILNGSLEGSSTTFNESVGGNSVTSSYPTQEEFLAIVNGGDLNLPDYLSDDAKAYIQGQVSIIGGNIGQYQEIVSPFASNNLLTDGSNSLSGADTLFGGGTNSFI</sequence>
<feature type="compositionally biased region" description="Low complexity" evidence="1">
    <location>
        <begin position="7"/>
        <end position="22"/>
    </location>
</feature>
<reference evidence="2" key="2">
    <citation type="submission" date="2019-11" db="EMBL/GenBank/DDBJ databases">
        <title>Improved Assembly of Tolypothrix boutellei genome.</title>
        <authorList>
            <person name="Sarangi A.N."/>
            <person name="Mukherjee M."/>
            <person name="Ghosh S."/>
            <person name="Singh D."/>
            <person name="Das A."/>
            <person name="Kant S."/>
            <person name="Prusty A."/>
            <person name="Tripathy S."/>
        </authorList>
    </citation>
    <scope>NUCLEOTIDE SEQUENCE</scope>
    <source>
        <strain evidence="2">VB521301</strain>
    </source>
</reference>
<name>A0A8S9T2D5_9CYAN</name>
<dbReference type="AlphaFoldDB" id="A0A8S9T2D5"/>
<protein>
    <submittedName>
        <fullName evidence="2">Uncharacterized protein</fullName>
    </submittedName>
</protein>
<feature type="compositionally biased region" description="Low complexity" evidence="1">
    <location>
        <begin position="143"/>
        <end position="161"/>
    </location>
</feature>
<feature type="compositionally biased region" description="Polar residues" evidence="1">
    <location>
        <begin position="169"/>
        <end position="180"/>
    </location>
</feature>
<proteinExistence type="predicted"/>
<dbReference type="Proteomes" id="UP000029738">
    <property type="component" value="Unassembled WGS sequence"/>
</dbReference>